<dbReference type="PANTHER" id="PTHR11431:SF127">
    <property type="entry name" value="BACTERIAL NON-HEME FERRITIN"/>
    <property type="match status" value="1"/>
</dbReference>
<dbReference type="InterPro" id="IPR041719">
    <property type="entry name" value="Ferritin_prok"/>
</dbReference>
<keyword evidence="3 6" id="KW-0479">Metal-binding</keyword>
<dbReference type="InterPro" id="IPR009040">
    <property type="entry name" value="Ferritin-like_diiron"/>
</dbReference>
<protein>
    <recommendedName>
        <fullName evidence="6">Ferritin</fullName>
        <ecNumber evidence="6">1.16.3.2</ecNumber>
    </recommendedName>
</protein>
<dbReference type="RefSeq" id="WP_221249526.1">
    <property type="nucleotide sequence ID" value="NZ_AP024355.1"/>
</dbReference>
<dbReference type="InterPro" id="IPR009078">
    <property type="entry name" value="Ferritin-like_SF"/>
</dbReference>
<evidence type="ECO:0000313" key="8">
    <source>
        <dbReference type="EMBL" id="BCR06150.1"/>
    </source>
</evidence>
<dbReference type="PANTHER" id="PTHR11431">
    <property type="entry name" value="FERRITIN"/>
    <property type="match status" value="1"/>
</dbReference>
<keyword evidence="4" id="KW-0560">Oxidoreductase</keyword>
<dbReference type="CDD" id="cd01055">
    <property type="entry name" value="Nonheme_Ferritin"/>
    <property type="match status" value="1"/>
</dbReference>
<keyword evidence="6" id="KW-0963">Cytoplasm</keyword>
<keyword evidence="9" id="KW-1185">Reference proteome</keyword>
<comment type="catalytic activity">
    <reaction evidence="6">
        <text>4 Fe(2+) + O2 + 6 H2O = 4 iron(III) oxide-hydroxide + 12 H(+)</text>
        <dbReference type="Rhea" id="RHEA:11972"/>
        <dbReference type="ChEBI" id="CHEBI:15377"/>
        <dbReference type="ChEBI" id="CHEBI:15378"/>
        <dbReference type="ChEBI" id="CHEBI:15379"/>
        <dbReference type="ChEBI" id="CHEBI:29033"/>
        <dbReference type="ChEBI" id="CHEBI:78619"/>
        <dbReference type="EC" id="1.16.3.2"/>
    </reaction>
</comment>
<comment type="subcellular location">
    <subcellularLocation>
        <location evidence="6">Cytoplasm</location>
    </subcellularLocation>
</comment>
<evidence type="ECO:0000259" key="7">
    <source>
        <dbReference type="PROSITE" id="PS50905"/>
    </source>
</evidence>
<accession>A0ABM8HZZ9</accession>
<dbReference type="Proteomes" id="UP001319827">
    <property type="component" value="Chromosome"/>
</dbReference>
<reference evidence="8 9" key="2">
    <citation type="journal article" date="2021" name="Int. J. Syst. Evol. Microbiol.">
        <title>Isolation and Polyphasic Characterization of Desulfuromonas versatilis sp. Nov., an Electrogenic Bacteria Capable of Versatile Metabolism Isolated from a Graphene Oxide-Reducing Enrichment Culture.</title>
        <authorList>
            <person name="Xie L."/>
            <person name="Yoshida N."/>
            <person name="Ishii S."/>
            <person name="Meng L."/>
        </authorList>
    </citation>
    <scope>NUCLEOTIDE SEQUENCE [LARGE SCALE GENOMIC DNA]</scope>
    <source>
        <strain evidence="8 9">NIT-T3</strain>
    </source>
</reference>
<comment type="similarity">
    <text evidence="1 6">Belongs to the ferritin family. Prokaryotic subfamily.</text>
</comment>
<evidence type="ECO:0000313" key="9">
    <source>
        <dbReference type="Proteomes" id="UP001319827"/>
    </source>
</evidence>
<dbReference type="InterPro" id="IPR001519">
    <property type="entry name" value="Ferritin"/>
</dbReference>
<proteinExistence type="inferred from homology"/>
<gene>
    <name evidence="8" type="ORF">DESUT3_32190</name>
</gene>
<sequence length="165" mass="19020">MLSKNMVKRLNEHITLEFYSSNLYLQMSAWADLKGLDGCHAFLRAHAEEEMGHMHKLFNYVNETGAMALIGEIKAPPSEYKSVGELFQKVYEHECFITGKINELVAAAFKEQDFSTFNFLQWYVAEQHEEEYLFQQVLDKIKIIGEAGSGVFFIDRAVGELLRQK</sequence>
<evidence type="ECO:0000256" key="3">
    <source>
        <dbReference type="ARBA" id="ARBA00022723"/>
    </source>
</evidence>
<comment type="function">
    <text evidence="6">Iron-storage protein.</text>
</comment>
<evidence type="ECO:0000256" key="5">
    <source>
        <dbReference type="ARBA" id="ARBA00023004"/>
    </source>
</evidence>
<evidence type="ECO:0000256" key="6">
    <source>
        <dbReference type="RuleBase" id="RU361145"/>
    </source>
</evidence>
<dbReference type="PROSITE" id="PS50905">
    <property type="entry name" value="FERRITIN_LIKE"/>
    <property type="match status" value="1"/>
</dbReference>
<evidence type="ECO:0000256" key="1">
    <source>
        <dbReference type="ARBA" id="ARBA00006950"/>
    </source>
</evidence>
<feature type="domain" description="Ferritin-like diiron" evidence="7">
    <location>
        <begin position="1"/>
        <end position="145"/>
    </location>
</feature>
<dbReference type="InterPro" id="IPR012347">
    <property type="entry name" value="Ferritin-like"/>
</dbReference>
<organism evidence="8 9">
    <name type="scientific">Desulfuromonas versatilis</name>
    <dbReference type="NCBI Taxonomy" id="2802975"/>
    <lineage>
        <taxon>Bacteria</taxon>
        <taxon>Pseudomonadati</taxon>
        <taxon>Thermodesulfobacteriota</taxon>
        <taxon>Desulfuromonadia</taxon>
        <taxon>Desulfuromonadales</taxon>
        <taxon>Desulfuromonadaceae</taxon>
        <taxon>Desulfuromonas</taxon>
    </lineage>
</organism>
<evidence type="ECO:0000256" key="4">
    <source>
        <dbReference type="ARBA" id="ARBA00023002"/>
    </source>
</evidence>
<dbReference type="EMBL" id="AP024355">
    <property type="protein sequence ID" value="BCR06150.1"/>
    <property type="molecule type" value="Genomic_DNA"/>
</dbReference>
<dbReference type="NCBIfam" id="NF007638">
    <property type="entry name" value="PRK10304.1"/>
    <property type="match status" value="1"/>
</dbReference>
<evidence type="ECO:0000256" key="2">
    <source>
        <dbReference type="ARBA" id="ARBA00022434"/>
    </source>
</evidence>
<dbReference type="SUPFAM" id="SSF47240">
    <property type="entry name" value="Ferritin-like"/>
    <property type="match status" value="1"/>
</dbReference>
<name>A0ABM8HZZ9_9BACT</name>
<keyword evidence="5 6" id="KW-0408">Iron</keyword>
<dbReference type="Gene3D" id="1.20.1260.10">
    <property type="match status" value="1"/>
</dbReference>
<reference evidence="8 9" key="1">
    <citation type="journal article" date="2016" name="C (Basel)">
        <title>Selective Growth of and Electricity Production by Marine Exoelectrogenic Bacteria in Self-Aggregated Hydrogel of Microbially Reduced Graphene Oxide.</title>
        <authorList>
            <person name="Yoshida N."/>
            <person name="Goto Y."/>
            <person name="Miyata Y."/>
        </authorList>
    </citation>
    <scope>NUCLEOTIDE SEQUENCE [LARGE SCALE GENOMIC DNA]</scope>
    <source>
        <strain evidence="8 9">NIT-T3</strain>
    </source>
</reference>
<dbReference type="Pfam" id="PF00210">
    <property type="entry name" value="Ferritin"/>
    <property type="match status" value="1"/>
</dbReference>
<dbReference type="EC" id="1.16.3.2" evidence="6"/>
<keyword evidence="2 6" id="KW-0409">Iron storage</keyword>
<dbReference type="InterPro" id="IPR008331">
    <property type="entry name" value="Ferritin_DPS_dom"/>
</dbReference>